<organism evidence="9">
    <name type="scientific">Paraprevotella clara</name>
    <dbReference type="NCBI Taxonomy" id="454154"/>
    <lineage>
        <taxon>Bacteria</taxon>
        <taxon>Pseudomonadati</taxon>
        <taxon>Bacteroidota</taxon>
        <taxon>Bacteroidia</taxon>
        <taxon>Bacteroidales</taxon>
        <taxon>Prevotellaceae</taxon>
        <taxon>Paraprevotella</taxon>
    </lineage>
</organism>
<dbReference type="GO" id="GO:0006629">
    <property type="term" value="P:lipid metabolic process"/>
    <property type="evidence" value="ECO:0007669"/>
    <property type="project" value="InterPro"/>
</dbReference>
<reference evidence="9" key="1">
    <citation type="submission" date="2019-11" db="EMBL/GenBank/DDBJ databases">
        <authorList>
            <person name="Feng L."/>
        </authorList>
    </citation>
    <scope>NUCLEOTIDE SEQUENCE</scope>
    <source>
        <strain evidence="9">PclaraLFYP37</strain>
    </source>
</reference>
<evidence type="ECO:0000256" key="1">
    <source>
        <dbReference type="ARBA" id="ARBA00001316"/>
    </source>
</evidence>
<accession>A0A6N3DTH0</accession>
<dbReference type="SUPFAM" id="SSF51695">
    <property type="entry name" value="PLC-like phosphodiesterases"/>
    <property type="match status" value="1"/>
</dbReference>
<comment type="catalytic activity">
    <reaction evidence="1">
        <text>a 1,2-diacyl-sn-glycero-3-phospho-(1D-myo-inositol) = 1D-myo-inositol 1,2-cyclic phosphate + a 1,2-diacyl-sn-glycerol</text>
        <dbReference type="Rhea" id="RHEA:17093"/>
        <dbReference type="ChEBI" id="CHEBI:17815"/>
        <dbReference type="ChEBI" id="CHEBI:57880"/>
        <dbReference type="ChEBI" id="CHEBI:58484"/>
        <dbReference type="EC" id="4.6.1.13"/>
    </reaction>
</comment>
<dbReference type="SMART" id="SM00148">
    <property type="entry name" value="PLCXc"/>
    <property type="match status" value="1"/>
</dbReference>
<gene>
    <name evidence="9" type="primary">plcA</name>
    <name evidence="9" type="ORF">PCLFYP37_02442</name>
</gene>
<keyword evidence="7" id="KW-0732">Signal</keyword>
<feature type="signal peptide" evidence="7">
    <location>
        <begin position="1"/>
        <end position="20"/>
    </location>
</feature>
<dbReference type="EC" id="4.6.1.13" evidence="2"/>
<feature type="chain" id="PRO_5026847731" description="1-phosphatidylinositol phosphodiesterase" evidence="7">
    <location>
        <begin position="21"/>
        <end position="485"/>
    </location>
</feature>
<dbReference type="InterPro" id="IPR017946">
    <property type="entry name" value="PLC-like_Pdiesterase_TIM-brl"/>
</dbReference>
<dbReference type="InterPro" id="IPR000909">
    <property type="entry name" value="PLipase_C_PInositol-sp_X_dom"/>
</dbReference>
<dbReference type="GO" id="GO:0008081">
    <property type="term" value="F:phosphoric diester hydrolase activity"/>
    <property type="evidence" value="ECO:0007669"/>
    <property type="project" value="InterPro"/>
</dbReference>
<dbReference type="InterPro" id="IPR051057">
    <property type="entry name" value="PI-PLC_domain"/>
</dbReference>
<sequence>MRNVYFTSLLMLCMSVHVKAGDWMKRLPDNLFVSQVSIPGTHDAATGNGVTLASYSQCQDIDVATQWSIGIRAFDFRPKVKGDYLNINHGIAVTNLRFDDALYLLRDSLKEHPSEFAVIHCLYASGYDSDKIKYETMLRELLSREDLKDYFVPFRRDLTVGDMRGKILLLSRDQYAGKPITGGFFQSWCGWLDWNAQSSCSIIGESAASDYKSPLWVQDYANTKDSEGGVAKKVSAVTEMLDHSTKHVTKDESDVVWVFNFASAYPGSISKADGYRENATYTNAAIIEYLQTHEAGPTGVILMDYCVDRSPNEVDGKYLTRGRELVDTLIANNYKWLERRNKTVYDKALERIDKLYEQLQEAQESIATECADVAAEFEDELAAAKEVIDQQKYEIDSLYAGWLFTESYTVDYTGTYRIIRQIEKDAEKAQAEFDEASGIHAVQAEHIGNDCQIFSLTGERLDVLRHGTVSIVKFPDGKVRKVVCK</sequence>
<evidence type="ECO:0000256" key="5">
    <source>
        <dbReference type="ARBA" id="ARBA00030782"/>
    </source>
</evidence>
<dbReference type="RefSeq" id="WP_412441974.1">
    <property type="nucleotide sequence ID" value="NZ_CACRUT010000015.1"/>
</dbReference>
<evidence type="ECO:0000256" key="7">
    <source>
        <dbReference type="SAM" id="SignalP"/>
    </source>
</evidence>
<dbReference type="EMBL" id="CACRUT010000015">
    <property type="protein sequence ID" value="VYU29861.1"/>
    <property type="molecule type" value="Genomic_DNA"/>
</dbReference>
<keyword evidence="9" id="KW-0456">Lyase</keyword>
<protein>
    <recommendedName>
        <fullName evidence="3">1-phosphatidylinositol phosphodiesterase</fullName>
        <ecNumber evidence="2">4.6.1.13</ecNumber>
    </recommendedName>
    <alternativeName>
        <fullName evidence="4">Phosphatidylinositol diacylglycerol-lyase</fullName>
    </alternativeName>
    <alternativeName>
        <fullName evidence="5">Phosphatidylinositol-specific phospholipase C</fullName>
    </alternativeName>
</protein>
<evidence type="ECO:0000259" key="8">
    <source>
        <dbReference type="SMART" id="SM00148"/>
    </source>
</evidence>
<dbReference type="AlphaFoldDB" id="A0A6N3DTH0"/>
<evidence type="ECO:0000256" key="2">
    <source>
        <dbReference type="ARBA" id="ARBA00012581"/>
    </source>
</evidence>
<feature type="domain" description="Phosphatidylinositol-specific phospholipase C X" evidence="8">
    <location>
        <begin position="29"/>
        <end position="172"/>
    </location>
</feature>
<dbReference type="PANTHER" id="PTHR13593">
    <property type="match status" value="1"/>
</dbReference>
<dbReference type="Gene3D" id="3.20.20.190">
    <property type="entry name" value="Phosphatidylinositol (PI) phosphodiesterase"/>
    <property type="match status" value="1"/>
</dbReference>
<dbReference type="GO" id="GO:0004436">
    <property type="term" value="F:phosphatidylinositol diacylglycerol-lyase activity"/>
    <property type="evidence" value="ECO:0007669"/>
    <property type="project" value="UniProtKB-EC"/>
</dbReference>
<dbReference type="PANTHER" id="PTHR13593:SF113">
    <property type="entry name" value="SI:DKEY-266F7.9"/>
    <property type="match status" value="1"/>
</dbReference>
<keyword evidence="6" id="KW-0175">Coiled coil</keyword>
<proteinExistence type="predicted"/>
<evidence type="ECO:0000313" key="9">
    <source>
        <dbReference type="EMBL" id="VYU29861.1"/>
    </source>
</evidence>
<evidence type="ECO:0000256" key="4">
    <source>
        <dbReference type="ARBA" id="ARBA00030474"/>
    </source>
</evidence>
<name>A0A6N3DTH0_9BACT</name>
<evidence type="ECO:0000256" key="3">
    <source>
        <dbReference type="ARBA" id="ARBA00019758"/>
    </source>
</evidence>
<feature type="coiled-coil region" evidence="6">
    <location>
        <begin position="345"/>
        <end position="394"/>
    </location>
</feature>
<evidence type="ECO:0000256" key="6">
    <source>
        <dbReference type="SAM" id="Coils"/>
    </source>
</evidence>